<dbReference type="EMBL" id="CP015093">
    <property type="protein sequence ID" value="APZ52257.1"/>
    <property type="molecule type" value="Genomic_DNA"/>
</dbReference>
<dbReference type="GO" id="GO:0006313">
    <property type="term" value="P:DNA transposition"/>
    <property type="evidence" value="ECO:0007669"/>
    <property type="project" value="InterPro"/>
</dbReference>
<dbReference type="Pfam" id="PF01527">
    <property type="entry name" value="HTH_Tnp_1"/>
    <property type="match status" value="1"/>
</dbReference>
<dbReference type="NCBIfam" id="NF047595">
    <property type="entry name" value="IS66_ISRel24_TnpA"/>
    <property type="match status" value="1"/>
</dbReference>
<dbReference type="SUPFAM" id="SSF48295">
    <property type="entry name" value="TrpR-like"/>
    <property type="match status" value="1"/>
</dbReference>
<evidence type="ECO:0000313" key="3">
    <source>
        <dbReference type="Proteomes" id="UP000187059"/>
    </source>
</evidence>
<name>A0A1P8USC1_9RHOB</name>
<dbReference type="STRING" id="1250539.Ga0080574_TMP1896"/>
<dbReference type="InterPro" id="IPR002514">
    <property type="entry name" value="Transposase_8"/>
</dbReference>
<dbReference type="AlphaFoldDB" id="A0A1P8USC1"/>
<dbReference type="KEGG" id="paby:Ga0080574_TMP1896"/>
<dbReference type="InterPro" id="IPR010921">
    <property type="entry name" value="Trp_repressor/repl_initiator"/>
</dbReference>
<organism evidence="2 3">
    <name type="scientific">Salipiger abyssi</name>
    <dbReference type="NCBI Taxonomy" id="1250539"/>
    <lineage>
        <taxon>Bacteria</taxon>
        <taxon>Pseudomonadati</taxon>
        <taxon>Pseudomonadota</taxon>
        <taxon>Alphaproteobacteria</taxon>
        <taxon>Rhodobacterales</taxon>
        <taxon>Roseobacteraceae</taxon>
        <taxon>Salipiger</taxon>
    </lineage>
</organism>
<dbReference type="Proteomes" id="UP000187059">
    <property type="component" value="Chromosome"/>
</dbReference>
<proteinExistence type="predicted"/>
<gene>
    <name evidence="1" type="ORF">Ga0080574_TMP1896</name>
    <name evidence="2" type="ORF">Ga0080574_TMP1923</name>
</gene>
<dbReference type="PANTHER" id="PTHR37936">
    <property type="entry name" value="TRANSPOSASE INSC FOR INSERTION ELEMENT IS2A-RELATED"/>
    <property type="match status" value="1"/>
</dbReference>
<evidence type="ECO:0000313" key="2">
    <source>
        <dbReference type="EMBL" id="APZ52257.1"/>
    </source>
</evidence>
<dbReference type="GO" id="GO:0004803">
    <property type="term" value="F:transposase activity"/>
    <property type="evidence" value="ECO:0007669"/>
    <property type="project" value="InterPro"/>
</dbReference>
<protein>
    <submittedName>
        <fullName evidence="2">Transposase</fullName>
    </submittedName>
</protein>
<dbReference type="GO" id="GO:0043565">
    <property type="term" value="F:sequence-specific DNA binding"/>
    <property type="evidence" value="ECO:0007669"/>
    <property type="project" value="InterPro"/>
</dbReference>
<dbReference type="KEGG" id="paby:Ga0080574_TMP1923"/>
<evidence type="ECO:0000313" key="1">
    <source>
        <dbReference type="EMBL" id="APZ52230.1"/>
    </source>
</evidence>
<accession>A0A1P8USC1</accession>
<dbReference type="OrthoDB" id="9800877at2"/>
<reference evidence="2 3" key="1">
    <citation type="submission" date="2016-04" db="EMBL/GenBank/DDBJ databases">
        <title>Deep-sea bacteria in the southern Pacific.</title>
        <authorList>
            <person name="Tang K."/>
        </authorList>
    </citation>
    <scope>NUCLEOTIDE SEQUENCE [LARGE SCALE GENOMIC DNA]</scope>
    <source>
        <strain evidence="2 3">JLT2014</strain>
    </source>
</reference>
<dbReference type="EMBL" id="CP015093">
    <property type="protein sequence ID" value="APZ52230.1"/>
    <property type="molecule type" value="Genomic_DNA"/>
</dbReference>
<dbReference type="PANTHER" id="PTHR37936:SF3">
    <property type="entry name" value="TRANSPOSASE INSC FOR INSERTION ELEMENT IS2A-RELATED"/>
    <property type="match status" value="1"/>
</dbReference>
<dbReference type="RefSeq" id="WP_156876337.1">
    <property type="nucleotide sequence ID" value="NZ_CP015093.1"/>
</dbReference>
<sequence>MFAKSSFLTALGVEVFASGQRRWPDHVKAQAVSETLEPGATVSGVAARYEIMPSQLTAWRRLAKEGKLVLPAVEIDEPVFAPLVVRDETTAASEPERPRAEAPVRIVRGSIIIELGQDVPAARIAEIVHALEAHPC</sequence>
<keyword evidence="3" id="KW-1185">Reference proteome</keyword>